<proteinExistence type="predicted"/>
<dbReference type="AlphaFoldDB" id="A0A1H1YB20"/>
<evidence type="ECO:0000313" key="4">
    <source>
        <dbReference type="EMBL" id="SDT18206.1"/>
    </source>
</evidence>
<keyword evidence="2" id="KW-0812">Transmembrane</keyword>
<name>A0A1H1YB20_9ACTN</name>
<reference evidence="4 5" key="1">
    <citation type="submission" date="2016-10" db="EMBL/GenBank/DDBJ databases">
        <authorList>
            <person name="de Groot N.N."/>
        </authorList>
    </citation>
    <scope>NUCLEOTIDE SEQUENCE [LARGE SCALE GENOMIC DNA]</scope>
    <source>
        <strain evidence="4 5">DSM 43941</strain>
    </source>
</reference>
<feature type="transmembrane region" description="Helical" evidence="2">
    <location>
        <begin position="89"/>
        <end position="108"/>
    </location>
</feature>
<dbReference type="EMBL" id="LT629758">
    <property type="protein sequence ID" value="SDT18206.1"/>
    <property type="molecule type" value="Genomic_DNA"/>
</dbReference>
<gene>
    <name evidence="4" type="ORF">SAMN04489716_2768</name>
</gene>
<dbReference type="Pfam" id="PF03703">
    <property type="entry name" value="bPH_2"/>
    <property type="match status" value="1"/>
</dbReference>
<dbReference type="Proteomes" id="UP000198688">
    <property type="component" value="Chromosome I"/>
</dbReference>
<evidence type="ECO:0000256" key="2">
    <source>
        <dbReference type="SAM" id="Phobius"/>
    </source>
</evidence>
<evidence type="ECO:0000313" key="5">
    <source>
        <dbReference type="Proteomes" id="UP000198688"/>
    </source>
</evidence>
<dbReference type="STRING" id="113562.SAMN04489716_2768"/>
<organism evidence="4 5">
    <name type="scientific">Actinoplanes derwentensis</name>
    <dbReference type="NCBI Taxonomy" id="113562"/>
    <lineage>
        <taxon>Bacteria</taxon>
        <taxon>Bacillati</taxon>
        <taxon>Actinomycetota</taxon>
        <taxon>Actinomycetes</taxon>
        <taxon>Micromonosporales</taxon>
        <taxon>Micromonosporaceae</taxon>
        <taxon>Actinoplanes</taxon>
    </lineage>
</organism>
<feature type="region of interest" description="Disordered" evidence="1">
    <location>
        <begin position="1"/>
        <end position="27"/>
    </location>
</feature>
<sequence length="204" mass="22391">MTGNCYPRAPESATPTRPDHPSAQFHKARKMNGTYAGGVSDRDPPRLRRPRHRLDRRALGWWSVQAAVVAVPPVAVLALLTALIPPARFWLGLSCAIVGTIGLIYVLAMPFWRYRVHRWESTADAVYAVSGWFWQRSRIAPLARLQTVDTVSGPIQRLFGLTGLIVTTASAAGPIRIQGLDRALAEQLAEQLAGRAQEHPGDGQ</sequence>
<accession>A0A1H1YB20</accession>
<feature type="transmembrane region" description="Helical" evidence="2">
    <location>
        <begin position="58"/>
        <end position="83"/>
    </location>
</feature>
<protein>
    <recommendedName>
        <fullName evidence="3">YdbS-like PH domain-containing protein</fullName>
    </recommendedName>
</protein>
<dbReference type="PANTHER" id="PTHR34473:SF3">
    <property type="entry name" value="TRANSMEMBRANE PROTEIN-RELATED"/>
    <property type="match status" value="1"/>
</dbReference>
<keyword evidence="2" id="KW-0472">Membrane</keyword>
<evidence type="ECO:0000259" key="3">
    <source>
        <dbReference type="Pfam" id="PF03703"/>
    </source>
</evidence>
<dbReference type="PANTHER" id="PTHR34473">
    <property type="entry name" value="UPF0699 TRANSMEMBRANE PROTEIN YDBS"/>
    <property type="match status" value="1"/>
</dbReference>
<evidence type="ECO:0000256" key="1">
    <source>
        <dbReference type="SAM" id="MobiDB-lite"/>
    </source>
</evidence>
<feature type="domain" description="YdbS-like PH" evidence="3">
    <location>
        <begin position="114"/>
        <end position="192"/>
    </location>
</feature>
<dbReference type="InterPro" id="IPR005182">
    <property type="entry name" value="YdbS-like_PH"/>
</dbReference>
<keyword evidence="5" id="KW-1185">Reference proteome</keyword>
<keyword evidence="2" id="KW-1133">Transmembrane helix</keyword>